<feature type="transmembrane region" description="Helical" evidence="6">
    <location>
        <begin position="513"/>
        <end position="530"/>
    </location>
</feature>
<comment type="caution">
    <text evidence="8">The sequence shown here is derived from an EMBL/GenBank/DDBJ whole genome shotgun (WGS) entry which is preliminary data.</text>
</comment>
<feature type="transmembrane region" description="Helical" evidence="6">
    <location>
        <begin position="341"/>
        <end position="363"/>
    </location>
</feature>
<keyword evidence="3 6" id="KW-1133">Transmembrane helix</keyword>
<keyword evidence="9" id="KW-1185">Reference proteome</keyword>
<dbReference type="PROSITE" id="PS50262">
    <property type="entry name" value="G_PROTEIN_RECEP_F1_2"/>
    <property type="match status" value="2"/>
</dbReference>
<feature type="transmembrane region" description="Helical" evidence="6">
    <location>
        <begin position="272"/>
        <end position="295"/>
    </location>
</feature>
<keyword evidence="5" id="KW-0297">G-protein coupled receptor</keyword>
<evidence type="ECO:0000313" key="8">
    <source>
        <dbReference type="EMBL" id="CAH3023706.1"/>
    </source>
</evidence>
<feature type="transmembrane region" description="Helical" evidence="6">
    <location>
        <begin position="238"/>
        <end position="260"/>
    </location>
</feature>
<reference evidence="8 9" key="1">
    <citation type="submission" date="2022-05" db="EMBL/GenBank/DDBJ databases">
        <authorList>
            <consortium name="Genoscope - CEA"/>
            <person name="William W."/>
        </authorList>
    </citation>
    <scope>NUCLEOTIDE SEQUENCE [LARGE SCALE GENOMIC DNA]</scope>
</reference>
<comment type="similarity">
    <text evidence="5">Belongs to the G-protein coupled receptor 1 family.</text>
</comment>
<feature type="transmembrane region" description="Helical" evidence="6">
    <location>
        <begin position="31"/>
        <end position="57"/>
    </location>
</feature>
<feature type="transmembrane region" description="Helical" evidence="6">
    <location>
        <begin position="551"/>
        <end position="572"/>
    </location>
</feature>
<dbReference type="PRINTS" id="PR00237">
    <property type="entry name" value="GPCRRHODOPSN"/>
</dbReference>
<evidence type="ECO:0000256" key="5">
    <source>
        <dbReference type="RuleBase" id="RU000688"/>
    </source>
</evidence>
<dbReference type="Pfam" id="PF00001">
    <property type="entry name" value="7tm_1"/>
    <property type="match status" value="3"/>
</dbReference>
<protein>
    <recommendedName>
        <fullName evidence="7">G-protein coupled receptors family 1 profile domain-containing protein</fullName>
    </recommendedName>
</protein>
<dbReference type="Gene3D" id="1.20.1070.10">
    <property type="entry name" value="Rhodopsin 7-helix transmembrane proteins"/>
    <property type="match status" value="4"/>
</dbReference>
<feature type="transmembrane region" description="Helical" evidence="6">
    <location>
        <begin position="677"/>
        <end position="698"/>
    </location>
</feature>
<feature type="domain" description="G-protein coupled receptors family 1 profile" evidence="7">
    <location>
        <begin position="11"/>
        <end position="393"/>
    </location>
</feature>
<keyword evidence="2 5" id="KW-0812">Transmembrane</keyword>
<proteinExistence type="inferred from homology"/>
<dbReference type="PANTHER" id="PTHR45698">
    <property type="entry name" value="TRACE AMINE-ASSOCIATED RECEPTOR 19N-RELATED"/>
    <property type="match status" value="1"/>
</dbReference>
<dbReference type="Proteomes" id="UP001159427">
    <property type="component" value="Unassembled WGS sequence"/>
</dbReference>
<evidence type="ECO:0000259" key="7">
    <source>
        <dbReference type="PROSITE" id="PS50262"/>
    </source>
</evidence>
<dbReference type="PANTHER" id="PTHR45698:SF1">
    <property type="entry name" value="TRACE AMINE-ASSOCIATED RECEPTOR 13C-LIKE"/>
    <property type="match status" value="1"/>
</dbReference>
<evidence type="ECO:0000313" key="9">
    <source>
        <dbReference type="Proteomes" id="UP001159427"/>
    </source>
</evidence>
<feature type="domain" description="G-protein coupled receptors family 1 profile" evidence="7">
    <location>
        <begin position="447"/>
        <end position="696"/>
    </location>
</feature>
<feature type="non-terminal residue" evidence="8">
    <location>
        <position position="1"/>
    </location>
</feature>
<evidence type="ECO:0000256" key="1">
    <source>
        <dbReference type="ARBA" id="ARBA00004370"/>
    </source>
</evidence>
<dbReference type="EMBL" id="CALNXI010000271">
    <property type="protein sequence ID" value="CAH3023706.1"/>
    <property type="molecule type" value="Genomic_DNA"/>
</dbReference>
<feature type="transmembrane region" description="Helical" evidence="6">
    <location>
        <begin position="301"/>
        <end position="320"/>
    </location>
</feature>
<feature type="transmembrane region" description="Helical" evidence="6">
    <location>
        <begin position="592"/>
        <end position="616"/>
    </location>
</feature>
<feature type="transmembrane region" description="Helical" evidence="6">
    <location>
        <begin position="468"/>
        <end position="493"/>
    </location>
</feature>
<keyword evidence="4 6" id="KW-0472">Membrane</keyword>
<keyword evidence="5" id="KW-0675">Receptor</keyword>
<dbReference type="PROSITE" id="PS00237">
    <property type="entry name" value="G_PROTEIN_RECEP_F1_1"/>
    <property type="match status" value="2"/>
</dbReference>
<organism evidence="8 9">
    <name type="scientific">Porites evermanni</name>
    <dbReference type="NCBI Taxonomy" id="104178"/>
    <lineage>
        <taxon>Eukaryota</taxon>
        <taxon>Metazoa</taxon>
        <taxon>Cnidaria</taxon>
        <taxon>Anthozoa</taxon>
        <taxon>Hexacorallia</taxon>
        <taxon>Scleractinia</taxon>
        <taxon>Fungiina</taxon>
        <taxon>Poritidae</taxon>
        <taxon>Porites</taxon>
    </lineage>
</organism>
<accession>A0ABN8M695</accession>
<keyword evidence="5" id="KW-0807">Transducer</keyword>
<gene>
    <name evidence="8" type="ORF">PEVE_00020190</name>
</gene>
<feature type="transmembrane region" description="Helical" evidence="6">
    <location>
        <begin position="156"/>
        <end position="180"/>
    </location>
</feature>
<evidence type="ECO:0000256" key="3">
    <source>
        <dbReference type="ARBA" id="ARBA00022989"/>
    </source>
</evidence>
<feature type="transmembrane region" description="Helical" evidence="6">
    <location>
        <begin position="645"/>
        <end position="671"/>
    </location>
</feature>
<dbReference type="CDD" id="cd00637">
    <property type="entry name" value="7tm_classA_rhodopsin-like"/>
    <property type="match status" value="2"/>
</dbReference>
<dbReference type="SUPFAM" id="SSF81321">
    <property type="entry name" value="Family A G protein-coupled receptor-like"/>
    <property type="match status" value="3"/>
</dbReference>
<feature type="non-terminal residue" evidence="8">
    <location>
        <position position="719"/>
    </location>
</feature>
<sequence length="719" mass="81159">FSILVLINLVGNTLVCVVVLRTKSMRIPMNFLLVNLAIADMTVGLFLSPVYILRPFIRQADSPLGDVLCKLLTGGNLSWIGSAASVFTLVLIAFERYLSIMFPHNRKRNLTSRNAKLGILLCWLMAFSSEIPPIMVMRYNTANNICIEDWSNVQQARIYTVITFFIDFVIPFTLMAVLYGRVLCKLWNNKLCRATHLPPHHSVRVWLQLSVIDPNIVLGQSRDYNGLRTMSPAEGIKLLLFSILVLINLVGNTLVCVVVLRTKSMRIPMNFLLVNLAIADMTVGLFLTPVIYTVITFFIDFVIPFTLMAVLYGRVLCKLWNNKLCRATHVALLRRRKKVTMVLFIVTLLHAICLLPDTVAYFLSYFGFGNGSTAYMIGTAFICLHSAVNPFLYSLHSERFKRSLRSIFRCNTNGPGTRDYNGLRTMSLAEGIKLPLFSILVLINLVGNTLVCVVVLRTKSMRIPMNFLLVNLAIADMTVGLFLSPVYILRPFIRQADSPLGDVLCKLLTGGNLSWIGSAASVFTLVLIAFERYLSIMFPHNRKRNLTSRNAKLGILLCWLMAFSSEIPPIMVMRYNTANNICIEDWSNVQQARIYTVITFFIDFVIPFTLMAVLYGRVLCKLWNNKLCRATHVALLRRRKKVTMVLSIVTLLHAICLLPDTVAYFLSYFGFGNGSTAYMIGTAFICLHSAVNPFLYSLHSERFKRSLRSIFRCNTNAPG</sequence>
<evidence type="ECO:0000256" key="6">
    <source>
        <dbReference type="SAM" id="Phobius"/>
    </source>
</evidence>
<dbReference type="InterPro" id="IPR000276">
    <property type="entry name" value="GPCR_Rhodpsn"/>
</dbReference>
<name>A0ABN8M695_9CNID</name>
<evidence type="ECO:0000256" key="4">
    <source>
        <dbReference type="ARBA" id="ARBA00023136"/>
    </source>
</evidence>
<dbReference type="InterPro" id="IPR017452">
    <property type="entry name" value="GPCR_Rhodpsn_7TM"/>
</dbReference>
<evidence type="ECO:0000256" key="2">
    <source>
        <dbReference type="ARBA" id="ARBA00022692"/>
    </source>
</evidence>
<comment type="subcellular location">
    <subcellularLocation>
        <location evidence="1">Membrane</location>
    </subcellularLocation>
</comment>
<feature type="transmembrane region" description="Helical" evidence="6">
    <location>
        <begin position="77"/>
        <end position="94"/>
    </location>
</feature>